<feature type="transmembrane region" description="Helical" evidence="7">
    <location>
        <begin position="69"/>
        <end position="95"/>
    </location>
</feature>
<evidence type="ECO:0000259" key="8">
    <source>
        <dbReference type="PROSITE" id="PS50928"/>
    </source>
</evidence>
<comment type="similarity">
    <text evidence="7">Belongs to the binding-protein-dependent transport system permease family.</text>
</comment>
<dbReference type="GO" id="GO:0005886">
    <property type="term" value="C:plasma membrane"/>
    <property type="evidence" value="ECO:0007669"/>
    <property type="project" value="UniProtKB-SubCell"/>
</dbReference>
<dbReference type="InterPro" id="IPR000515">
    <property type="entry name" value="MetI-like"/>
</dbReference>
<evidence type="ECO:0000256" key="3">
    <source>
        <dbReference type="ARBA" id="ARBA00022475"/>
    </source>
</evidence>
<protein>
    <submittedName>
        <fullName evidence="9">ABC-type glycerol-3-phosphate transport system permease component</fullName>
    </submittedName>
</protein>
<dbReference type="Proteomes" id="UP000586095">
    <property type="component" value="Unassembled WGS sequence"/>
</dbReference>
<evidence type="ECO:0000256" key="1">
    <source>
        <dbReference type="ARBA" id="ARBA00004651"/>
    </source>
</evidence>
<sequence length="277" mass="29487">MSSRVNRGAGFRTTIAALITVPFIVPFVFLISTAVRERSDYVASPGGLPKSFTLDHIVESWQEADLGRALINTLIMCVVACIVCGSTSLAGGYFFRVARQRWTGPLRLLLGAGYAIPMVAWLIPVFVIAAQAGWTGNLFVAGVISGVSSLPFGFYFVHTFLQQSLSDEVIEATTLDGAGVFRAFFYVGIPMAMPALSAVLALTFVWSFGDLLIASTLLQSNTDSYTLTLAATTLTTREDINLQGQAAAALVSLLPTLIVFAVAQKALKQGFGGGSEK</sequence>
<evidence type="ECO:0000256" key="5">
    <source>
        <dbReference type="ARBA" id="ARBA00022989"/>
    </source>
</evidence>
<feature type="transmembrane region" description="Helical" evidence="7">
    <location>
        <begin position="107"/>
        <end position="132"/>
    </location>
</feature>
<dbReference type="CDD" id="cd06261">
    <property type="entry name" value="TM_PBP2"/>
    <property type="match status" value="1"/>
</dbReference>
<comment type="caution">
    <text evidence="9">The sequence shown here is derived from an EMBL/GenBank/DDBJ whole genome shotgun (WGS) entry which is preliminary data.</text>
</comment>
<dbReference type="PANTHER" id="PTHR43744:SF12">
    <property type="entry name" value="ABC TRANSPORTER PERMEASE PROTEIN MG189-RELATED"/>
    <property type="match status" value="1"/>
</dbReference>
<dbReference type="AlphaFoldDB" id="A0A852RFZ6"/>
<evidence type="ECO:0000256" key="4">
    <source>
        <dbReference type="ARBA" id="ARBA00022692"/>
    </source>
</evidence>
<dbReference type="RefSeq" id="WP_121072679.1">
    <property type="nucleotide sequence ID" value="NZ_BAAALZ010000001.1"/>
</dbReference>
<dbReference type="Pfam" id="PF00528">
    <property type="entry name" value="BPD_transp_1"/>
    <property type="match status" value="1"/>
</dbReference>
<feature type="transmembrane region" description="Helical" evidence="7">
    <location>
        <begin position="183"/>
        <end position="208"/>
    </location>
</feature>
<dbReference type="InterPro" id="IPR035906">
    <property type="entry name" value="MetI-like_sf"/>
</dbReference>
<feature type="transmembrane region" description="Helical" evidence="7">
    <location>
        <begin position="138"/>
        <end position="157"/>
    </location>
</feature>
<keyword evidence="6 7" id="KW-0472">Membrane</keyword>
<evidence type="ECO:0000256" key="2">
    <source>
        <dbReference type="ARBA" id="ARBA00022448"/>
    </source>
</evidence>
<keyword evidence="3" id="KW-1003">Cell membrane</keyword>
<keyword evidence="10" id="KW-1185">Reference proteome</keyword>
<evidence type="ECO:0000313" key="9">
    <source>
        <dbReference type="EMBL" id="NYD27164.1"/>
    </source>
</evidence>
<dbReference type="Gene3D" id="1.10.3720.10">
    <property type="entry name" value="MetI-like"/>
    <property type="match status" value="1"/>
</dbReference>
<dbReference type="SUPFAM" id="SSF161098">
    <property type="entry name" value="MetI-like"/>
    <property type="match status" value="1"/>
</dbReference>
<evidence type="ECO:0000256" key="6">
    <source>
        <dbReference type="ARBA" id="ARBA00023136"/>
    </source>
</evidence>
<feature type="domain" description="ABC transmembrane type-1" evidence="8">
    <location>
        <begin position="70"/>
        <end position="263"/>
    </location>
</feature>
<evidence type="ECO:0000256" key="7">
    <source>
        <dbReference type="RuleBase" id="RU363032"/>
    </source>
</evidence>
<reference evidence="9 10" key="1">
    <citation type="submission" date="2020-07" db="EMBL/GenBank/DDBJ databases">
        <title>Sequencing the genomes of 1000 actinobacteria strains.</title>
        <authorList>
            <person name="Klenk H.-P."/>
        </authorList>
    </citation>
    <scope>NUCLEOTIDE SEQUENCE [LARGE SCALE GENOMIC DNA]</scope>
    <source>
        <strain evidence="9 10">DSM 17380</strain>
    </source>
</reference>
<proteinExistence type="inferred from homology"/>
<accession>A0A852RFZ6</accession>
<dbReference type="PROSITE" id="PS50928">
    <property type="entry name" value="ABC_TM1"/>
    <property type="match status" value="1"/>
</dbReference>
<feature type="transmembrane region" description="Helical" evidence="7">
    <location>
        <begin position="242"/>
        <end position="263"/>
    </location>
</feature>
<keyword evidence="2 7" id="KW-0813">Transport</keyword>
<evidence type="ECO:0000313" key="10">
    <source>
        <dbReference type="Proteomes" id="UP000586095"/>
    </source>
</evidence>
<name>A0A852RFZ6_9MICO</name>
<comment type="subcellular location">
    <subcellularLocation>
        <location evidence="1 7">Cell membrane</location>
        <topology evidence="1 7">Multi-pass membrane protein</topology>
    </subcellularLocation>
</comment>
<gene>
    <name evidence="9" type="ORF">BJ960_001967</name>
</gene>
<dbReference type="GO" id="GO:0055085">
    <property type="term" value="P:transmembrane transport"/>
    <property type="evidence" value="ECO:0007669"/>
    <property type="project" value="InterPro"/>
</dbReference>
<feature type="transmembrane region" description="Helical" evidence="7">
    <location>
        <begin position="12"/>
        <end position="35"/>
    </location>
</feature>
<keyword evidence="4 7" id="KW-0812">Transmembrane</keyword>
<dbReference type="EMBL" id="JACCBD010000001">
    <property type="protein sequence ID" value="NYD27164.1"/>
    <property type="molecule type" value="Genomic_DNA"/>
</dbReference>
<keyword evidence="5 7" id="KW-1133">Transmembrane helix</keyword>
<organism evidence="9 10">
    <name type="scientific">Leucobacter aridicollis</name>
    <dbReference type="NCBI Taxonomy" id="283878"/>
    <lineage>
        <taxon>Bacteria</taxon>
        <taxon>Bacillati</taxon>
        <taxon>Actinomycetota</taxon>
        <taxon>Actinomycetes</taxon>
        <taxon>Micrococcales</taxon>
        <taxon>Microbacteriaceae</taxon>
        <taxon>Leucobacter</taxon>
    </lineage>
</organism>
<dbReference type="PANTHER" id="PTHR43744">
    <property type="entry name" value="ABC TRANSPORTER PERMEASE PROTEIN MG189-RELATED-RELATED"/>
    <property type="match status" value="1"/>
</dbReference>